<dbReference type="PANTHER" id="PTHR32196:SF32">
    <property type="entry name" value="XYLOSE TRANSPORT SYSTEM PERMEASE PROTEIN XYLH"/>
    <property type="match status" value="1"/>
</dbReference>
<feature type="transmembrane region" description="Helical" evidence="11">
    <location>
        <begin position="220"/>
        <end position="239"/>
    </location>
</feature>
<feature type="transmembrane region" description="Helical" evidence="11">
    <location>
        <begin position="147"/>
        <end position="166"/>
    </location>
</feature>
<keyword evidence="13" id="KW-1185">Reference proteome</keyword>
<comment type="subcellular location">
    <subcellularLocation>
        <location evidence="1">Cell membrane</location>
        <topology evidence="1">Multi-pass membrane protein</topology>
    </subcellularLocation>
</comment>
<proteinExistence type="predicted"/>
<keyword evidence="7 11" id="KW-1133">Transmembrane helix</keyword>
<gene>
    <name evidence="12" type="ORF">H2509_18710</name>
</gene>
<evidence type="ECO:0000256" key="1">
    <source>
        <dbReference type="ARBA" id="ARBA00004651"/>
    </source>
</evidence>
<keyword evidence="6 11" id="KW-0812">Transmembrane</keyword>
<name>A0A839AJ40_9HYPH</name>
<accession>A0A839AJ40</accession>
<keyword evidence="2" id="KW-0813">Transport</keyword>
<feature type="transmembrane region" description="Helical" evidence="11">
    <location>
        <begin position="349"/>
        <end position="369"/>
    </location>
</feature>
<evidence type="ECO:0000256" key="3">
    <source>
        <dbReference type="ARBA" id="ARBA00022475"/>
    </source>
</evidence>
<dbReference type="EMBL" id="JACFXV010000066">
    <property type="protein sequence ID" value="MBA5779165.1"/>
    <property type="molecule type" value="Genomic_DNA"/>
</dbReference>
<sequence length="377" mass="40099">MSVEADRNPESSPQQAARDERVREISPVRKALIRPELGAICGTILVFVFFLAVARDSGMFSADGALNWTVVSAQFAVLAVGACLLMIAGEFDLSVGSMIGFSGIVIAITSVTWGWPVWAGILTAFALALALGWLNGYLVIRTGLPSFIVTLAFLYILRGLTIFASIATTRKTIIGGVREAAEGDWLAPLFGGKILNGLFVTLADWGWIGKLRNGNPVVDGIPMLVVWALVLIVAGHLLLTRTRFGNWIFASGGDAQAARYVGVPVNRVKIAMFMLTAFCATVFATCQVIEFGSAAADRGLLKEFEAIISVVIGGALLTGGYGSVIGAALGALIFGVVQQGLFFAGVESSLFRVFLGVILLMAVILNTYIRRMITGER</sequence>
<keyword evidence="3" id="KW-1003">Cell membrane</keyword>
<evidence type="ECO:0000256" key="4">
    <source>
        <dbReference type="ARBA" id="ARBA00022519"/>
    </source>
</evidence>
<dbReference type="CDD" id="cd06579">
    <property type="entry name" value="TM_PBP1_transp_AraH_like"/>
    <property type="match status" value="1"/>
</dbReference>
<protein>
    <recommendedName>
        <fullName evidence="10">Xylose transport system permease protein XylH</fullName>
    </recommendedName>
</protein>
<feature type="transmembrane region" description="Helical" evidence="11">
    <location>
        <begin position="270"/>
        <end position="292"/>
    </location>
</feature>
<comment type="caution">
    <text evidence="12">The sequence shown here is derived from an EMBL/GenBank/DDBJ whole genome shotgun (WGS) entry which is preliminary data.</text>
</comment>
<feature type="transmembrane region" description="Helical" evidence="11">
    <location>
        <begin position="186"/>
        <end position="208"/>
    </location>
</feature>
<dbReference type="GO" id="GO:0022857">
    <property type="term" value="F:transmembrane transporter activity"/>
    <property type="evidence" value="ECO:0007669"/>
    <property type="project" value="InterPro"/>
</dbReference>
<evidence type="ECO:0000256" key="2">
    <source>
        <dbReference type="ARBA" id="ARBA00022448"/>
    </source>
</evidence>
<dbReference type="GO" id="GO:0005886">
    <property type="term" value="C:plasma membrane"/>
    <property type="evidence" value="ECO:0007669"/>
    <property type="project" value="UniProtKB-SubCell"/>
</dbReference>
<evidence type="ECO:0000256" key="7">
    <source>
        <dbReference type="ARBA" id="ARBA00022989"/>
    </source>
</evidence>
<dbReference type="Proteomes" id="UP000541109">
    <property type="component" value="Unassembled WGS sequence"/>
</dbReference>
<dbReference type="RefSeq" id="WP_182167994.1">
    <property type="nucleotide sequence ID" value="NZ_JACFXV010000066.1"/>
</dbReference>
<evidence type="ECO:0000256" key="6">
    <source>
        <dbReference type="ARBA" id="ARBA00022692"/>
    </source>
</evidence>
<evidence type="ECO:0000256" key="9">
    <source>
        <dbReference type="ARBA" id="ARBA00035611"/>
    </source>
</evidence>
<organism evidence="12 13">
    <name type="scientific">Stappia albiluteola</name>
    <dbReference type="NCBI Taxonomy" id="2758565"/>
    <lineage>
        <taxon>Bacteria</taxon>
        <taxon>Pseudomonadati</taxon>
        <taxon>Pseudomonadota</taxon>
        <taxon>Alphaproteobacteria</taxon>
        <taxon>Hyphomicrobiales</taxon>
        <taxon>Stappiaceae</taxon>
        <taxon>Stappia</taxon>
    </lineage>
</organism>
<evidence type="ECO:0000313" key="12">
    <source>
        <dbReference type="EMBL" id="MBA5779165.1"/>
    </source>
</evidence>
<evidence type="ECO:0000256" key="10">
    <source>
        <dbReference type="ARBA" id="ARBA00035686"/>
    </source>
</evidence>
<evidence type="ECO:0000313" key="13">
    <source>
        <dbReference type="Proteomes" id="UP000541109"/>
    </source>
</evidence>
<dbReference type="AlphaFoldDB" id="A0A839AJ40"/>
<feature type="transmembrane region" description="Helical" evidence="11">
    <location>
        <begin position="37"/>
        <end position="54"/>
    </location>
</feature>
<evidence type="ECO:0000256" key="11">
    <source>
        <dbReference type="SAM" id="Phobius"/>
    </source>
</evidence>
<evidence type="ECO:0000256" key="8">
    <source>
        <dbReference type="ARBA" id="ARBA00023136"/>
    </source>
</evidence>
<feature type="transmembrane region" description="Helical" evidence="11">
    <location>
        <begin position="95"/>
        <end position="115"/>
    </location>
</feature>
<dbReference type="InterPro" id="IPR001851">
    <property type="entry name" value="ABC_transp_permease"/>
</dbReference>
<keyword evidence="4" id="KW-0997">Cell inner membrane</keyword>
<reference evidence="12 13" key="1">
    <citation type="submission" date="2020-07" db="EMBL/GenBank/DDBJ databases">
        <title>Stappia sp., F7233, whole genome shotgun sequencing project.</title>
        <authorList>
            <person name="Jiang S."/>
            <person name="Liu Z.W."/>
            <person name="Du Z.J."/>
        </authorList>
    </citation>
    <scope>NUCLEOTIDE SEQUENCE [LARGE SCALE GENOMIC DNA]</scope>
    <source>
        <strain evidence="12 13">F7233</strain>
    </source>
</reference>
<feature type="transmembrane region" description="Helical" evidence="11">
    <location>
        <begin position="121"/>
        <end position="140"/>
    </location>
</feature>
<comment type="function">
    <text evidence="9">Part of the binding-protein-dependent transport system for D-xylose. Probably responsible for the translocation of the substrate across the membrane.</text>
</comment>
<keyword evidence="5" id="KW-0762">Sugar transport</keyword>
<dbReference type="Pfam" id="PF02653">
    <property type="entry name" value="BPD_transp_2"/>
    <property type="match status" value="1"/>
</dbReference>
<keyword evidence="8 11" id="KW-0472">Membrane</keyword>
<dbReference type="PANTHER" id="PTHR32196">
    <property type="entry name" value="ABC TRANSPORTER PERMEASE PROTEIN YPHD-RELATED-RELATED"/>
    <property type="match status" value="1"/>
</dbReference>
<feature type="transmembrane region" description="Helical" evidence="11">
    <location>
        <begin position="66"/>
        <end position="88"/>
    </location>
</feature>
<evidence type="ECO:0000256" key="5">
    <source>
        <dbReference type="ARBA" id="ARBA00022597"/>
    </source>
</evidence>
<feature type="transmembrane region" description="Helical" evidence="11">
    <location>
        <begin position="304"/>
        <end position="337"/>
    </location>
</feature>